<dbReference type="PROSITE" id="PS51257">
    <property type="entry name" value="PROKAR_LIPOPROTEIN"/>
    <property type="match status" value="1"/>
</dbReference>
<dbReference type="Proteomes" id="UP000009026">
    <property type="component" value="Chromosome"/>
</dbReference>
<feature type="chain" id="PRO_5005212912" evidence="1">
    <location>
        <begin position="19"/>
        <end position="548"/>
    </location>
</feature>
<evidence type="ECO:0000259" key="2">
    <source>
        <dbReference type="Pfam" id="PF13360"/>
    </source>
</evidence>
<dbReference type="SUPFAM" id="SSF50998">
    <property type="entry name" value="Quinoprotein alcohol dehydrogenase-like"/>
    <property type="match status" value="1"/>
</dbReference>
<protein>
    <submittedName>
        <fullName evidence="3">Putative lipoprotein</fullName>
    </submittedName>
</protein>
<keyword evidence="4" id="KW-1185">Reference proteome</keyword>
<dbReference type="PATRIC" id="fig|1297742.4.peg.7278"/>
<dbReference type="Gene3D" id="2.60.40.10">
    <property type="entry name" value="Immunoglobulins"/>
    <property type="match status" value="1"/>
</dbReference>
<dbReference type="Pfam" id="PF13360">
    <property type="entry name" value="PQQ_2"/>
    <property type="match status" value="1"/>
</dbReference>
<feature type="domain" description="Pyrrolo-quinoline quinone repeat" evidence="2">
    <location>
        <begin position="210"/>
        <end position="361"/>
    </location>
</feature>
<dbReference type="OrthoDB" id="5483741at2"/>
<name>A0A0H4XPE6_9BACT</name>
<feature type="signal peptide" evidence="1">
    <location>
        <begin position="1"/>
        <end position="18"/>
    </location>
</feature>
<dbReference type="eggNOG" id="COG1520">
    <property type="taxonomic scope" value="Bacteria"/>
</dbReference>
<keyword evidence="3" id="KW-0449">Lipoprotein</keyword>
<dbReference type="InterPro" id="IPR013783">
    <property type="entry name" value="Ig-like_fold"/>
</dbReference>
<gene>
    <name evidence="3" type="ORF">A176_007159</name>
</gene>
<dbReference type="AlphaFoldDB" id="A0A0H4XPE6"/>
<dbReference type="EMBL" id="CP012109">
    <property type="protein sequence ID" value="AKQ70247.1"/>
    <property type="molecule type" value="Genomic_DNA"/>
</dbReference>
<keyword evidence="1" id="KW-0732">Signal</keyword>
<dbReference type="InterPro" id="IPR002372">
    <property type="entry name" value="PQQ_rpt_dom"/>
</dbReference>
<organism evidence="3 4">
    <name type="scientific">Pseudomyxococcus hansupus</name>
    <dbReference type="NCBI Taxonomy" id="1297742"/>
    <lineage>
        <taxon>Bacteria</taxon>
        <taxon>Pseudomonadati</taxon>
        <taxon>Myxococcota</taxon>
        <taxon>Myxococcia</taxon>
        <taxon>Myxococcales</taxon>
        <taxon>Cystobacterineae</taxon>
        <taxon>Myxococcaceae</taxon>
        <taxon>Pseudomyxococcus</taxon>
    </lineage>
</organism>
<dbReference type="Gene3D" id="2.120.10.30">
    <property type="entry name" value="TolB, C-terminal domain"/>
    <property type="match status" value="1"/>
</dbReference>
<accession>A0A0H4XPE6</accession>
<evidence type="ECO:0000313" key="3">
    <source>
        <dbReference type="EMBL" id="AKQ70247.1"/>
    </source>
</evidence>
<proteinExistence type="predicted"/>
<dbReference type="KEGG" id="mym:A176_007159"/>
<sequence length="548" mass="58389">MSRKPLLALLLGASVLSAACSDDPKPDPAVLIIDRDAVDFGELELGQSSPEVLFTVRNASPWAVESVSVKVEGSGFTIAASTCERFLDAGRECEVRVRFSPLLAGPSEAHLRVEGAPEVDSAVLKGMAVGHVEVRSLPGGGVRVVAEGEDWSCDGPCRVPVRKPRLTLRTEPAGFPEWGGDCTVVAGGGCSLVMDGTKVVSLRELAPFVLWEVRRDAHPRSMAVTPGGDIVVLEYGHLLRFSGTGALRWSVSLSGGVKMAMDGEGNAYVVDASGWVTRYDVNGQVAWTFSPQTVGHFREHLLAVNASGHVYVLLNQTLGESRHQLLLIAISPQGAERWSQRIDEGDSNLAAGLAVDAQGEVYLSFQVFRQGETPQTMVFMKDVFRKYSAEGSLGWETQEGWNLFAVNAEGATSTFRPEFQGTTVGYSHRWIGANGATQWTETRPSGPGVLTLQTFAPTGTLLVGGHEFFAGEAAAGRGLFFAMNLATRAAGPVTYVEGDLGMGSMSRINGLALTPAGHVVVVGGLSAIWGQGEGYIRLYDRRVLTGVP</sequence>
<dbReference type="RefSeq" id="WP_002638131.1">
    <property type="nucleotide sequence ID" value="NZ_CP012109.1"/>
</dbReference>
<reference evidence="3 4" key="1">
    <citation type="journal article" date="2016" name="PLoS ONE">
        <title>Complete Genome Sequence and Comparative Genomics of a Novel Myxobacterium Myxococcus hansupus.</title>
        <authorList>
            <person name="Sharma G."/>
            <person name="Narwani T."/>
            <person name="Subramanian S."/>
        </authorList>
    </citation>
    <scope>NUCLEOTIDE SEQUENCE [LARGE SCALE GENOMIC DNA]</scope>
    <source>
        <strain evidence="4">mixupus</strain>
    </source>
</reference>
<evidence type="ECO:0000256" key="1">
    <source>
        <dbReference type="SAM" id="SignalP"/>
    </source>
</evidence>
<dbReference type="InterPro" id="IPR011042">
    <property type="entry name" value="6-blade_b-propeller_TolB-like"/>
</dbReference>
<evidence type="ECO:0000313" key="4">
    <source>
        <dbReference type="Proteomes" id="UP000009026"/>
    </source>
</evidence>
<dbReference type="STRING" id="1297742.A176_007159"/>
<dbReference type="InterPro" id="IPR011047">
    <property type="entry name" value="Quinoprotein_ADH-like_sf"/>
</dbReference>